<keyword evidence="7" id="KW-1185">Reference proteome</keyword>
<keyword evidence="4 5" id="KW-0472">Membrane</keyword>
<comment type="subcellular location">
    <subcellularLocation>
        <location evidence="1">Endomembrane system</location>
        <topology evidence="1">Multi-pass membrane protein</topology>
    </subcellularLocation>
</comment>
<keyword evidence="2 5" id="KW-0812">Transmembrane</keyword>
<keyword evidence="6" id="KW-0489">Methyltransferase</keyword>
<proteinExistence type="predicted"/>
<organism evidence="6 7">
    <name type="scientific">Microvirga mediterraneensis</name>
    <dbReference type="NCBI Taxonomy" id="2754695"/>
    <lineage>
        <taxon>Bacteria</taxon>
        <taxon>Pseudomonadati</taxon>
        <taxon>Pseudomonadota</taxon>
        <taxon>Alphaproteobacteria</taxon>
        <taxon>Hyphomicrobiales</taxon>
        <taxon>Methylobacteriaceae</taxon>
        <taxon>Microvirga</taxon>
    </lineage>
</organism>
<dbReference type="Pfam" id="PF04191">
    <property type="entry name" value="PEMT"/>
    <property type="match status" value="1"/>
</dbReference>
<dbReference type="Gene3D" id="1.20.120.1630">
    <property type="match status" value="1"/>
</dbReference>
<dbReference type="InterPro" id="IPR007318">
    <property type="entry name" value="Phopholipid_MeTrfase"/>
</dbReference>
<dbReference type="RefSeq" id="WP_181054474.1">
    <property type="nucleotide sequence ID" value="NZ_JACDXJ010000002.1"/>
</dbReference>
<evidence type="ECO:0000256" key="1">
    <source>
        <dbReference type="ARBA" id="ARBA00004127"/>
    </source>
</evidence>
<name>A0A838BU49_9HYPH</name>
<evidence type="ECO:0000256" key="4">
    <source>
        <dbReference type="ARBA" id="ARBA00023136"/>
    </source>
</evidence>
<feature type="transmembrane region" description="Helical" evidence="5">
    <location>
        <begin position="6"/>
        <end position="24"/>
    </location>
</feature>
<evidence type="ECO:0000256" key="5">
    <source>
        <dbReference type="SAM" id="Phobius"/>
    </source>
</evidence>
<accession>A0A838BU49</accession>
<evidence type="ECO:0000256" key="2">
    <source>
        <dbReference type="ARBA" id="ARBA00022692"/>
    </source>
</evidence>
<evidence type="ECO:0000256" key="3">
    <source>
        <dbReference type="ARBA" id="ARBA00022989"/>
    </source>
</evidence>
<comment type="caution">
    <text evidence="6">The sequence shown here is derived from an EMBL/GenBank/DDBJ whole genome shotgun (WGS) entry which is preliminary data.</text>
</comment>
<evidence type="ECO:0000313" key="7">
    <source>
        <dbReference type="Proteomes" id="UP000572984"/>
    </source>
</evidence>
<dbReference type="GO" id="GO:0012505">
    <property type="term" value="C:endomembrane system"/>
    <property type="evidence" value="ECO:0007669"/>
    <property type="project" value="UniProtKB-SubCell"/>
</dbReference>
<reference evidence="6 7" key="1">
    <citation type="submission" date="2020-07" db="EMBL/GenBank/DDBJ databases">
        <title>Draft genome and description of Microvirga mediterraneensis Marseille-Q2068 sp. nov.</title>
        <authorList>
            <person name="Boxberger M."/>
        </authorList>
    </citation>
    <scope>NUCLEOTIDE SEQUENCE [LARGE SCALE GENOMIC DNA]</scope>
    <source>
        <strain evidence="6 7">Marseille-Q2068</strain>
    </source>
</reference>
<dbReference type="AlphaFoldDB" id="A0A838BU49"/>
<dbReference type="GO" id="GO:0008168">
    <property type="term" value="F:methyltransferase activity"/>
    <property type="evidence" value="ECO:0007669"/>
    <property type="project" value="UniProtKB-KW"/>
</dbReference>
<dbReference type="GO" id="GO:0032259">
    <property type="term" value="P:methylation"/>
    <property type="evidence" value="ECO:0007669"/>
    <property type="project" value="UniProtKB-KW"/>
</dbReference>
<gene>
    <name evidence="6" type="ORF">H0S73_22505</name>
</gene>
<keyword evidence="6" id="KW-0808">Transferase</keyword>
<feature type="transmembrane region" description="Helical" evidence="5">
    <location>
        <begin position="82"/>
        <end position="101"/>
    </location>
</feature>
<feature type="transmembrane region" description="Helical" evidence="5">
    <location>
        <begin position="44"/>
        <end position="62"/>
    </location>
</feature>
<sequence length="208" mass="22257">MIGVGAYLLVCLYVAGFLILSAVAARTLRRSVWLLGTGDRRQRWTGFAFRTAFLSALLWPAYRLGLGGVSGLPLGGLRFHSGGVSILGVVLIAAGASFALASQYHMGSAWRIGAAEGQQGQLVVTGPFNWSRNPVFVGQGAVFLGLLLVFPDPVQFAVTAVALLAIRSQVRIEERVLRATFGAAYEDYARRVPRWIGGVSSHVVTPQV</sequence>
<evidence type="ECO:0000313" key="6">
    <source>
        <dbReference type="EMBL" id="MBA1158878.1"/>
    </source>
</evidence>
<dbReference type="PANTHER" id="PTHR12714:SF9">
    <property type="entry name" value="PROTEIN-S-ISOPRENYLCYSTEINE O-METHYLTRANSFERASE"/>
    <property type="match status" value="1"/>
</dbReference>
<dbReference type="Proteomes" id="UP000572984">
    <property type="component" value="Unassembled WGS sequence"/>
</dbReference>
<dbReference type="EMBL" id="JACDXJ010000002">
    <property type="protein sequence ID" value="MBA1158878.1"/>
    <property type="molecule type" value="Genomic_DNA"/>
</dbReference>
<dbReference type="PANTHER" id="PTHR12714">
    <property type="entry name" value="PROTEIN-S ISOPRENYLCYSTEINE O-METHYLTRANSFERASE"/>
    <property type="match status" value="1"/>
</dbReference>
<protein>
    <submittedName>
        <fullName evidence="6">Isoprenylcysteine carboxylmethyltransferase family protein</fullName>
    </submittedName>
</protein>
<keyword evidence="3 5" id="KW-1133">Transmembrane helix</keyword>